<dbReference type="RefSeq" id="WP_184860650.1">
    <property type="nucleotide sequence ID" value="NZ_BAAAWY010000038.1"/>
</dbReference>
<comment type="caution">
    <text evidence="2">The sequence shown here is derived from an EMBL/GenBank/DDBJ whole genome shotgun (WGS) entry which is preliminary data.</text>
</comment>
<name>A0A7W9KE24_9PSEU</name>
<feature type="transmembrane region" description="Helical" evidence="1">
    <location>
        <begin position="169"/>
        <end position="186"/>
    </location>
</feature>
<dbReference type="Proteomes" id="UP000585638">
    <property type="component" value="Unassembled WGS sequence"/>
</dbReference>
<evidence type="ECO:0000313" key="2">
    <source>
        <dbReference type="EMBL" id="MBB5890895.1"/>
    </source>
</evidence>
<protein>
    <submittedName>
        <fullName evidence="2">Uncharacterized protein</fullName>
    </submittedName>
</protein>
<keyword evidence="1" id="KW-0812">Transmembrane</keyword>
<gene>
    <name evidence="2" type="ORF">BJ998_002091</name>
</gene>
<evidence type="ECO:0000313" key="3">
    <source>
        <dbReference type="Proteomes" id="UP000585638"/>
    </source>
</evidence>
<organism evidence="2 3">
    <name type="scientific">Kutzneria kofuensis</name>
    <dbReference type="NCBI Taxonomy" id="103725"/>
    <lineage>
        <taxon>Bacteria</taxon>
        <taxon>Bacillati</taxon>
        <taxon>Actinomycetota</taxon>
        <taxon>Actinomycetes</taxon>
        <taxon>Pseudonocardiales</taxon>
        <taxon>Pseudonocardiaceae</taxon>
        <taxon>Kutzneria</taxon>
    </lineage>
</organism>
<accession>A0A7W9KE24</accession>
<keyword evidence="1" id="KW-0472">Membrane</keyword>
<feature type="transmembrane region" description="Helical" evidence="1">
    <location>
        <begin position="223"/>
        <end position="244"/>
    </location>
</feature>
<sequence>MGPDLLKLLLTPALIVAATLLQRRWATLFGGRLVGLPLTAASSLTLLTLREGETFAVQTAIATLSGQLAIAAFCLGYARTALAHRWPIALAIAVCCYGIAALILSRHDFSLPALEFLVPTGLAATLAAWPALTPREVLPMQWELPARMVVATAMTTLVLASATMLGSKTIGLVASFPLFAALFAAHEHYGAGGPAAIISLRSVVVGAFTSSVFFLTIASTLPYWGALGAFPLAVAATVFAHIAVNLFTYGSKSRDSCIGRMNERQLASSA</sequence>
<reference evidence="2 3" key="1">
    <citation type="submission" date="2020-08" db="EMBL/GenBank/DDBJ databases">
        <title>Sequencing the genomes of 1000 actinobacteria strains.</title>
        <authorList>
            <person name="Klenk H.-P."/>
        </authorList>
    </citation>
    <scope>NUCLEOTIDE SEQUENCE [LARGE SCALE GENOMIC DNA]</scope>
    <source>
        <strain evidence="2 3">DSM 43851</strain>
    </source>
</reference>
<proteinExistence type="predicted"/>
<feature type="transmembrane region" description="Helical" evidence="1">
    <location>
        <begin position="85"/>
        <end position="104"/>
    </location>
</feature>
<dbReference type="EMBL" id="JACHIR010000001">
    <property type="protein sequence ID" value="MBB5890895.1"/>
    <property type="molecule type" value="Genomic_DNA"/>
</dbReference>
<dbReference type="AlphaFoldDB" id="A0A7W9KE24"/>
<feature type="transmembrane region" description="Helical" evidence="1">
    <location>
        <begin position="55"/>
        <end position="78"/>
    </location>
</feature>
<keyword evidence="3" id="KW-1185">Reference proteome</keyword>
<evidence type="ECO:0000256" key="1">
    <source>
        <dbReference type="SAM" id="Phobius"/>
    </source>
</evidence>
<keyword evidence="1" id="KW-1133">Transmembrane helix</keyword>
<feature type="transmembrane region" description="Helical" evidence="1">
    <location>
        <begin position="198"/>
        <end position="217"/>
    </location>
</feature>